<sequence length="210" mass="23116">MANIMLVEDQALVRQGLKMMIETDQALQVVAEAANGEEAIYTYRTNQVDLVLMDIRMPVMTGLEATKKIREEDPLAKIVILTTFSDDEYALEALKLGAVGYVLKDADSEKLIQSIHSALRGGLSLDDQVAASVVPKLLTQTKERSLSIDLNAREVSILRLIGEGKNNQEISEALFLSLGTVKNYVSQLLTKVGARDRTQLAILAIKHHLV</sequence>
<dbReference type="InterPro" id="IPR058245">
    <property type="entry name" value="NreC/VraR/RcsB-like_REC"/>
</dbReference>
<dbReference type="SUPFAM" id="SSF52172">
    <property type="entry name" value="CheY-like"/>
    <property type="match status" value="1"/>
</dbReference>
<dbReference type="RefSeq" id="WP_203090391.1">
    <property type="nucleotide sequence ID" value="NZ_JAEUZA010000005.1"/>
</dbReference>
<dbReference type="InterPro" id="IPR016032">
    <property type="entry name" value="Sig_transdc_resp-reg_C-effctor"/>
</dbReference>
<dbReference type="Pfam" id="PF00196">
    <property type="entry name" value="GerE"/>
    <property type="match status" value="1"/>
</dbReference>
<dbReference type="CDD" id="cd17535">
    <property type="entry name" value="REC_NarL-like"/>
    <property type="match status" value="1"/>
</dbReference>
<evidence type="ECO:0000313" key="10">
    <source>
        <dbReference type="Proteomes" id="UP001418796"/>
    </source>
</evidence>
<dbReference type="PRINTS" id="PR00038">
    <property type="entry name" value="HTHLUXR"/>
</dbReference>
<proteinExistence type="predicted"/>
<reference evidence="9 10" key="1">
    <citation type="submission" date="2024-03" db="EMBL/GenBank/DDBJ databases">
        <title>Bacilli Hybrid Assemblies.</title>
        <authorList>
            <person name="Kovac J."/>
        </authorList>
    </citation>
    <scope>NUCLEOTIDE SEQUENCE [LARGE SCALE GENOMIC DNA]</scope>
    <source>
        <strain evidence="9 10">FSL R7-0666</strain>
    </source>
</reference>
<dbReference type="PROSITE" id="PS50043">
    <property type="entry name" value="HTH_LUXR_2"/>
    <property type="match status" value="1"/>
</dbReference>
<evidence type="ECO:0000256" key="5">
    <source>
        <dbReference type="ARBA" id="ARBA00023163"/>
    </source>
</evidence>
<dbReference type="InterPro" id="IPR039420">
    <property type="entry name" value="WalR-like"/>
</dbReference>
<name>A0ABU9VFR9_9BACI</name>
<accession>A0ABU9VFR9</accession>
<dbReference type="Pfam" id="PF00072">
    <property type="entry name" value="Response_reg"/>
    <property type="match status" value="1"/>
</dbReference>
<dbReference type="Gene3D" id="3.40.50.2300">
    <property type="match status" value="1"/>
</dbReference>
<dbReference type="EMBL" id="JBCITK010000001">
    <property type="protein sequence ID" value="MEN0642747.1"/>
    <property type="molecule type" value="Genomic_DNA"/>
</dbReference>
<keyword evidence="4" id="KW-0238">DNA-binding</keyword>
<keyword evidence="10" id="KW-1185">Reference proteome</keyword>
<dbReference type="SMART" id="SM00448">
    <property type="entry name" value="REC"/>
    <property type="match status" value="1"/>
</dbReference>
<organism evidence="9 10">
    <name type="scientific">Alkalicoccobacillus gibsonii</name>
    <dbReference type="NCBI Taxonomy" id="79881"/>
    <lineage>
        <taxon>Bacteria</taxon>
        <taxon>Bacillati</taxon>
        <taxon>Bacillota</taxon>
        <taxon>Bacilli</taxon>
        <taxon>Bacillales</taxon>
        <taxon>Bacillaceae</taxon>
        <taxon>Alkalicoccobacillus</taxon>
    </lineage>
</organism>
<feature type="domain" description="HTH luxR-type" evidence="7">
    <location>
        <begin position="143"/>
        <end position="208"/>
    </location>
</feature>
<dbReference type="SMART" id="SM00421">
    <property type="entry name" value="HTH_LUXR"/>
    <property type="match status" value="1"/>
</dbReference>
<feature type="modified residue" description="4-aspartylphosphate" evidence="6">
    <location>
        <position position="54"/>
    </location>
</feature>
<dbReference type="CDD" id="cd06170">
    <property type="entry name" value="LuxR_C_like"/>
    <property type="match status" value="1"/>
</dbReference>
<dbReference type="Proteomes" id="UP001418796">
    <property type="component" value="Unassembled WGS sequence"/>
</dbReference>
<keyword evidence="5" id="KW-0804">Transcription</keyword>
<evidence type="ECO:0000259" key="7">
    <source>
        <dbReference type="PROSITE" id="PS50043"/>
    </source>
</evidence>
<dbReference type="InterPro" id="IPR001789">
    <property type="entry name" value="Sig_transdc_resp-reg_receiver"/>
</dbReference>
<evidence type="ECO:0000256" key="2">
    <source>
        <dbReference type="ARBA" id="ARBA00022553"/>
    </source>
</evidence>
<gene>
    <name evidence="9" type="ORF">MKY91_06180</name>
</gene>
<dbReference type="PANTHER" id="PTHR43214:SF43">
    <property type="entry name" value="TWO-COMPONENT RESPONSE REGULATOR"/>
    <property type="match status" value="1"/>
</dbReference>
<dbReference type="PANTHER" id="PTHR43214">
    <property type="entry name" value="TWO-COMPONENT RESPONSE REGULATOR"/>
    <property type="match status" value="1"/>
</dbReference>
<keyword evidence="2 6" id="KW-0597">Phosphoprotein</keyword>
<comment type="subcellular location">
    <subcellularLocation>
        <location evidence="1">Cytoplasm</location>
    </subcellularLocation>
</comment>
<comment type="caution">
    <text evidence="9">The sequence shown here is derived from an EMBL/GenBank/DDBJ whole genome shotgun (WGS) entry which is preliminary data.</text>
</comment>
<keyword evidence="3" id="KW-0805">Transcription regulation</keyword>
<protein>
    <submittedName>
        <fullName evidence="9">Response regulator transcription factor</fullName>
    </submittedName>
</protein>
<evidence type="ECO:0000256" key="6">
    <source>
        <dbReference type="PROSITE-ProRule" id="PRU00169"/>
    </source>
</evidence>
<evidence type="ECO:0000259" key="8">
    <source>
        <dbReference type="PROSITE" id="PS50110"/>
    </source>
</evidence>
<dbReference type="InterPro" id="IPR000792">
    <property type="entry name" value="Tscrpt_reg_LuxR_C"/>
</dbReference>
<dbReference type="InterPro" id="IPR011006">
    <property type="entry name" value="CheY-like_superfamily"/>
</dbReference>
<evidence type="ECO:0000256" key="3">
    <source>
        <dbReference type="ARBA" id="ARBA00023015"/>
    </source>
</evidence>
<feature type="domain" description="Response regulatory" evidence="8">
    <location>
        <begin position="3"/>
        <end position="119"/>
    </location>
</feature>
<evidence type="ECO:0000256" key="1">
    <source>
        <dbReference type="ARBA" id="ARBA00004496"/>
    </source>
</evidence>
<dbReference type="PROSITE" id="PS50110">
    <property type="entry name" value="RESPONSE_REGULATORY"/>
    <property type="match status" value="1"/>
</dbReference>
<evidence type="ECO:0000256" key="4">
    <source>
        <dbReference type="ARBA" id="ARBA00023125"/>
    </source>
</evidence>
<evidence type="ECO:0000313" key="9">
    <source>
        <dbReference type="EMBL" id="MEN0642747.1"/>
    </source>
</evidence>
<dbReference type="SUPFAM" id="SSF46894">
    <property type="entry name" value="C-terminal effector domain of the bipartite response regulators"/>
    <property type="match status" value="1"/>
</dbReference>